<dbReference type="InterPro" id="IPR012999">
    <property type="entry name" value="Pyr_OxRdtase_I_AS"/>
</dbReference>
<dbReference type="SUPFAM" id="SSF51905">
    <property type="entry name" value="FAD/NAD(P)-binding domain"/>
    <property type="match status" value="1"/>
</dbReference>
<evidence type="ECO:0000256" key="4">
    <source>
        <dbReference type="ARBA" id="ARBA00016961"/>
    </source>
</evidence>
<dbReference type="Pfam" id="PF07992">
    <property type="entry name" value="Pyr_redox_2"/>
    <property type="match status" value="1"/>
</dbReference>
<evidence type="ECO:0000256" key="3">
    <source>
        <dbReference type="ARBA" id="ARBA00012608"/>
    </source>
</evidence>
<evidence type="ECO:0000256" key="16">
    <source>
        <dbReference type="RuleBase" id="RU003692"/>
    </source>
</evidence>
<dbReference type="SUPFAM" id="SSF55424">
    <property type="entry name" value="FAD/NAD-linked reductases, dimerisation (C-terminal) domain"/>
    <property type="match status" value="1"/>
</dbReference>
<keyword evidence="21" id="KW-1185">Reference proteome</keyword>
<feature type="binding site" evidence="14">
    <location>
        <position position="114"/>
    </location>
    <ligand>
        <name>FAD</name>
        <dbReference type="ChEBI" id="CHEBI:57692"/>
    </ligand>
</feature>
<reference evidence="20 21" key="1">
    <citation type="submission" date="2011-08" db="EMBL/GenBank/DDBJ databases">
        <title>The Genome Sequence of Clostridium hathewayi WAL-18680.</title>
        <authorList>
            <consortium name="The Broad Institute Genome Sequencing Platform"/>
            <person name="Earl A."/>
            <person name="Ward D."/>
            <person name="Feldgarden M."/>
            <person name="Gevers D."/>
            <person name="Finegold S.M."/>
            <person name="Summanen P.H."/>
            <person name="Molitoris D.R."/>
            <person name="Song M."/>
            <person name="Daigneault M."/>
            <person name="Allen-Vercoe E."/>
            <person name="Young S.K."/>
            <person name="Zeng Q."/>
            <person name="Gargeya S."/>
            <person name="Fitzgerald M."/>
            <person name="Haas B."/>
            <person name="Abouelleil A."/>
            <person name="Alvarado L."/>
            <person name="Arachchi H.M."/>
            <person name="Berlin A."/>
            <person name="Brown A."/>
            <person name="Chapman S.B."/>
            <person name="Chen Z."/>
            <person name="Dunbar C."/>
            <person name="Freedman E."/>
            <person name="Gearin G."/>
            <person name="Gellesch M."/>
            <person name="Goldberg J."/>
            <person name="Griggs A."/>
            <person name="Gujja S."/>
            <person name="Heiman D."/>
            <person name="Howarth C."/>
            <person name="Larson L."/>
            <person name="Lui A."/>
            <person name="MacDonald P.J.P."/>
            <person name="Montmayeur A."/>
            <person name="Murphy C."/>
            <person name="Neiman D."/>
            <person name="Pearson M."/>
            <person name="Priest M."/>
            <person name="Roberts A."/>
            <person name="Saif S."/>
            <person name="Shea T."/>
            <person name="Shenoy N."/>
            <person name="Sisk P."/>
            <person name="Stolte C."/>
            <person name="Sykes S."/>
            <person name="Wortman J."/>
            <person name="Nusbaum C."/>
            <person name="Birren B."/>
        </authorList>
    </citation>
    <scope>NUCLEOTIDE SEQUENCE [LARGE SCALE GENOMIC DNA]</scope>
    <source>
        <strain evidence="20 21">WAL-18680</strain>
    </source>
</reference>
<evidence type="ECO:0000256" key="1">
    <source>
        <dbReference type="ARBA" id="ARBA00004496"/>
    </source>
</evidence>
<dbReference type="GO" id="GO:0004148">
    <property type="term" value="F:dihydrolipoyl dehydrogenase (NADH) activity"/>
    <property type="evidence" value="ECO:0007669"/>
    <property type="project" value="UniProtKB-EC"/>
</dbReference>
<evidence type="ECO:0000256" key="17">
    <source>
        <dbReference type="SAM" id="MobiDB-lite"/>
    </source>
</evidence>
<dbReference type="GO" id="GO:0005737">
    <property type="term" value="C:cytoplasm"/>
    <property type="evidence" value="ECO:0007669"/>
    <property type="project" value="UniProtKB-SubCell"/>
</dbReference>
<dbReference type="HOGENOM" id="CLU_016755_0_3_9"/>
<dbReference type="InterPro" id="IPR001100">
    <property type="entry name" value="Pyr_nuc-diS_OxRdtase"/>
</dbReference>
<dbReference type="InterPro" id="IPR050151">
    <property type="entry name" value="Class-I_Pyr_Nuc-Dis_Oxidored"/>
</dbReference>
<keyword evidence="10" id="KW-1015">Disulfide bond</keyword>
<evidence type="ECO:0000256" key="2">
    <source>
        <dbReference type="ARBA" id="ARBA00007532"/>
    </source>
</evidence>
<dbReference type="PIRSF" id="PIRSF000350">
    <property type="entry name" value="Mercury_reductase_MerA"/>
    <property type="match status" value="1"/>
</dbReference>
<dbReference type="Gene3D" id="3.50.50.60">
    <property type="entry name" value="FAD/NAD(P)-binding domain"/>
    <property type="match status" value="2"/>
</dbReference>
<keyword evidence="5" id="KW-0963">Cytoplasm</keyword>
<gene>
    <name evidence="20" type="ORF">HMPREF9473_02282</name>
</gene>
<feature type="binding site" evidence="14">
    <location>
        <position position="294"/>
    </location>
    <ligand>
        <name>NAD(+)</name>
        <dbReference type="ChEBI" id="CHEBI:57540"/>
    </ligand>
</feature>
<dbReference type="NCBIfam" id="TIGR01350">
    <property type="entry name" value="lipoamide_DH"/>
    <property type="match status" value="1"/>
</dbReference>
<evidence type="ECO:0000259" key="18">
    <source>
        <dbReference type="Pfam" id="PF02852"/>
    </source>
</evidence>
<dbReference type="PRINTS" id="PR00411">
    <property type="entry name" value="PNDRDTASEI"/>
</dbReference>
<dbReference type="FunFam" id="3.30.390.30:FF:000001">
    <property type="entry name" value="Dihydrolipoyl dehydrogenase"/>
    <property type="match status" value="1"/>
</dbReference>
<organism evidence="20 21">
    <name type="scientific">Hungatella hathewayi WAL-18680</name>
    <dbReference type="NCBI Taxonomy" id="742737"/>
    <lineage>
        <taxon>Bacteria</taxon>
        <taxon>Bacillati</taxon>
        <taxon>Bacillota</taxon>
        <taxon>Clostridia</taxon>
        <taxon>Lachnospirales</taxon>
        <taxon>Lachnospiraceae</taxon>
        <taxon>Hungatella</taxon>
    </lineage>
</organism>
<evidence type="ECO:0000313" key="20">
    <source>
        <dbReference type="EMBL" id="EHI59787.1"/>
    </source>
</evidence>
<dbReference type="PRINTS" id="PR00368">
    <property type="entry name" value="FADPNR"/>
</dbReference>
<dbReference type="InterPro" id="IPR023753">
    <property type="entry name" value="FAD/NAD-binding_dom"/>
</dbReference>
<feature type="domain" description="Pyridine nucleotide-disulphide oxidoreductase dimerisation" evidence="18">
    <location>
        <begin position="370"/>
        <end position="479"/>
    </location>
</feature>
<dbReference type="EC" id="1.8.1.4" evidence="3 16"/>
<evidence type="ECO:0000256" key="15">
    <source>
        <dbReference type="PIRSR" id="PIRSR000350-4"/>
    </source>
</evidence>
<dbReference type="PATRIC" id="fig|742737.3.peg.2307"/>
<dbReference type="GO" id="GO:0006103">
    <property type="term" value="P:2-oxoglutarate metabolic process"/>
    <property type="evidence" value="ECO:0007669"/>
    <property type="project" value="TreeGrafter"/>
</dbReference>
<evidence type="ECO:0000256" key="7">
    <source>
        <dbReference type="ARBA" id="ARBA00022827"/>
    </source>
</evidence>
<evidence type="ECO:0000256" key="8">
    <source>
        <dbReference type="ARBA" id="ARBA00023002"/>
    </source>
</evidence>
<proteinExistence type="inferred from homology"/>
<dbReference type="InterPro" id="IPR016156">
    <property type="entry name" value="FAD/NAD-linked_Rdtase_dimer_sf"/>
</dbReference>
<dbReference type="PROSITE" id="PS00076">
    <property type="entry name" value="PYRIDINE_REDOX_1"/>
    <property type="match status" value="1"/>
</dbReference>
<feature type="region of interest" description="Disordered" evidence="17">
    <location>
        <begin position="123"/>
        <end position="151"/>
    </location>
</feature>
<evidence type="ECO:0000259" key="19">
    <source>
        <dbReference type="Pfam" id="PF07992"/>
    </source>
</evidence>
<comment type="miscellaneous">
    <text evidence="16">The active site is a redox-active disulfide bond.</text>
</comment>
<protein>
    <recommendedName>
        <fullName evidence="4 16">Dihydrolipoyl dehydrogenase</fullName>
        <ecNumber evidence="3 16">1.8.1.4</ecNumber>
    </recommendedName>
</protein>
<feature type="binding site" evidence="14">
    <location>
        <position position="51"/>
    </location>
    <ligand>
        <name>FAD</name>
        <dbReference type="ChEBI" id="CHEBI:57692"/>
    </ligand>
</feature>
<accession>G5IFK4</accession>
<evidence type="ECO:0000256" key="10">
    <source>
        <dbReference type="ARBA" id="ARBA00023157"/>
    </source>
</evidence>
<comment type="cofactor">
    <cofactor evidence="14 16">
        <name>FAD</name>
        <dbReference type="ChEBI" id="CHEBI:57692"/>
    </cofactor>
    <text evidence="14 16">Binds 1 FAD per subunit.</text>
</comment>
<dbReference type="GO" id="GO:0050660">
    <property type="term" value="F:flavin adenine dinucleotide binding"/>
    <property type="evidence" value="ECO:0007669"/>
    <property type="project" value="InterPro"/>
</dbReference>
<name>G5IFK4_9FIRM</name>
<keyword evidence="6 16" id="KW-0285">Flavoprotein</keyword>
<dbReference type="PANTHER" id="PTHR22912:SF217">
    <property type="entry name" value="DIHYDROLIPOYL DEHYDROGENASE"/>
    <property type="match status" value="1"/>
</dbReference>
<feature type="active site" description="Proton acceptor" evidence="13">
    <location>
        <position position="468"/>
    </location>
</feature>
<dbReference type="InterPro" id="IPR004099">
    <property type="entry name" value="Pyr_nucl-diS_OxRdtase_dimer"/>
</dbReference>
<comment type="similarity">
    <text evidence="2 16">Belongs to the class-I pyridine nucleotide-disulfide oxidoreductase family.</text>
</comment>
<dbReference type="InterPro" id="IPR036188">
    <property type="entry name" value="FAD/NAD-bd_sf"/>
</dbReference>
<feature type="disulfide bond" description="Redox-active" evidence="15">
    <location>
        <begin position="42"/>
        <end position="47"/>
    </location>
</feature>
<keyword evidence="14" id="KW-0547">Nucleotide-binding</keyword>
<feature type="binding site" evidence="14">
    <location>
        <begin position="165"/>
        <end position="167"/>
    </location>
    <ligand>
        <name>FAD</name>
        <dbReference type="ChEBI" id="CHEBI:57692"/>
    </ligand>
</feature>
<dbReference type="RefSeq" id="WP_006780262.1">
    <property type="nucleotide sequence ID" value="NZ_CP040506.1"/>
</dbReference>
<dbReference type="AlphaFoldDB" id="G5IFK4"/>
<dbReference type="OrthoDB" id="9807946at2"/>
<dbReference type="Proteomes" id="UP000005384">
    <property type="component" value="Unassembled WGS sequence"/>
</dbReference>
<dbReference type="Gene3D" id="3.30.390.30">
    <property type="match status" value="1"/>
</dbReference>
<sequence length="485" mass="51620">MATAYDLIVIGAGPGGYPATLRAAELGRRTAVIECRELGGTCLNRGCIPTKTLLHATGLYRETLKASEAGLRAESLEIDGPALRARKNQVVETLQNGIAAQFKKHKVDVYYGIGTIEGEHQVTVTPNKGAGELSEETSEGPHAETPGNQPSAPIHLEAASILIATGSTPAAPPIPGSSLEGVADSDIMLEEVNMSLKSLVIIGGGVIGMEFAQIYSDIGCQVTVLEAMDRILPGMDREIAQNLKMIGKKRNIDIHTGAMVKEIQKTSDGSLLCRYEEKGGEKEAAGERVLIATGRRPNTANLFGESMKGRIAETRGCIQVDDDYRTSVPGIYAIGDVIGGIQLAHAATAEGITAVEHLFGHKPRYSAALIPSCVYTDPEIAVIGMTAEEAKEAGIEVITGKYLMSMNGKSLLSGQERGFIKLTAEKDSRQVIGAQLMCARATDMISTLELAIQNHLTVEQLAELILPHPTFCEGIGEAAFDMVER</sequence>
<dbReference type="Pfam" id="PF02852">
    <property type="entry name" value="Pyr_redox_dim"/>
    <property type="match status" value="1"/>
</dbReference>
<dbReference type="EMBL" id="ADLN01000046">
    <property type="protein sequence ID" value="EHI59787.1"/>
    <property type="molecule type" value="Genomic_DNA"/>
</dbReference>
<comment type="caution">
    <text evidence="20">The sequence shown here is derived from an EMBL/GenBank/DDBJ whole genome shotgun (WGS) entry which is preliminary data.</text>
</comment>
<keyword evidence="11 16" id="KW-0676">Redox-active center</keyword>
<keyword evidence="9 14" id="KW-0520">NAD</keyword>
<feature type="binding site" evidence="14">
    <location>
        <position position="226"/>
    </location>
    <ligand>
        <name>NAD(+)</name>
        <dbReference type="ChEBI" id="CHEBI:57540"/>
    </ligand>
</feature>
<feature type="domain" description="FAD/NAD(P)-binding" evidence="19">
    <location>
        <begin position="5"/>
        <end position="351"/>
    </location>
</feature>
<dbReference type="InterPro" id="IPR006258">
    <property type="entry name" value="Lipoamide_DH"/>
</dbReference>
<evidence type="ECO:0000256" key="6">
    <source>
        <dbReference type="ARBA" id="ARBA00022630"/>
    </source>
</evidence>
<feature type="binding site" evidence="14">
    <location>
        <position position="336"/>
    </location>
    <ligand>
        <name>FAD</name>
        <dbReference type="ChEBI" id="CHEBI:57692"/>
    </ligand>
</feature>
<comment type="subcellular location">
    <subcellularLocation>
        <location evidence="1">Cytoplasm</location>
    </subcellularLocation>
</comment>
<evidence type="ECO:0000256" key="14">
    <source>
        <dbReference type="PIRSR" id="PIRSR000350-3"/>
    </source>
</evidence>
<evidence type="ECO:0000256" key="12">
    <source>
        <dbReference type="ARBA" id="ARBA00049187"/>
    </source>
</evidence>
<dbReference type="PANTHER" id="PTHR22912">
    <property type="entry name" value="DISULFIDE OXIDOREDUCTASE"/>
    <property type="match status" value="1"/>
</dbReference>
<evidence type="ECO:0000256" key="11">
    <source>
        <dbReference type="ARBA" id="ARBA00023284"/>
    </source>
</evidence>
<keyword evidence="7 14" id="KW-0274">FAD</keyword>
<comment type="catalytic activity">
    <reaction evidence="12 16">
        <text>N(6)-[(R)-dihydrolipoyl]-L-lysyl-[protein] + NAD(+) = N(6)-[(R)-lipoyl]-L-lysyl-[protein] + NADH + H(+)</text>
        <dbReference type="Rhea" id="RHEA:15045"/>
        <dbReference type="Rhea" id="RHEA-COMP:10474"/>
        <dbReference type="Rhea" id="RHEA-COMP:10475"/>
        <dbReference type="ChEBI" id="CHEBI:15378"/>
        <dbReference type="ChEBI" id="CHEBI:57540"/>
        <dbReference type="ChEBI" id="CHEBI:57945"/>
        <dbReference type="ChEBI" id="CHEBI:83099"/>
        <dbReference type="ChEBI" id="CHEBI:83100"/>
        <dbReference type="EC" id="1.8.1.4"/>
    </reaction>
</comment>
<evidence type="ECO:0000256" key="9">
    <source>
        <dbReference type="ARBA" id="ARBA00023027"/>
    </source>
</evidence>
<keyword evidence="8 16" id="KW-0560">Oxidoreductase</keyword>
<evidence type="ECO:0000256" key="5">
    <source>
        <dbReference type="ARBA" id="ARBA00022490"/>
    </source>
</evidence>
<feature type="binding site" evidence="14">
    <location>
        <begin position="203"/>
        <end position="210"/>
    </location>
    <ligand>
        <name>NAD(+)</name>
        <dbReference type="ChEBI" id="CHEBI:57540"/>
    </ligand>
</feature>
<evidence type="ECO:0000313" key="21">
    <source>
        <dbReference type="Proteomes" id="UP000005384"/>
    </source>
</evidence>
<evidence type="ECO:0000256" key="13">
    <source>
        <dbReference type="PIRSR" id="PIRSR000350-2"/>
    </source>
</evidence>